<evidence type="ECO:0000256" key="1">
    <source>
        <dbReference type="ARBA" id="ARBA00022729"/>
    </source>
</evidence>
<dbReference type="PANTHER" id="PTHR34599:SF2">
    <property type="entry name" value="TRAF-TYPE DOMAIN-CONTAINING PROTEIN"/>
    <property type="match status" value="1"/>
</dbReference>
<dbReference type="EMBL" id="FNBA01000003">
    <property type="protein sequence ID" value="SDE88316.1"/>
    <property type="molecule type" value="Genomic_DNA"/>
</dbReference>
<dbReference type="InterPro" id="IPR049283">
    <property type="entry name" value="DUF6851"/>
</dbReference>
<feature type="domain" description="DUF6851" evidence="4">
    <location>
        <begin position="53"/>
        <end position="203"/>
    </location>
</feature>
<dbReference type="Pfam" id="PF21167">
    <property type="entry name" value="DUF6851"/>
    <property type="match status" value="1"/>
</dbReference>
<accession>A0A1G7GJM0</accession>
<gene>
    <name evidence="5" type="ORF">SAMN05421855_103179</name>
</gene>
<organism evidence="5 6">
    <name type="scientific">Ulvibacter litoralis</name>
    <dbReference type="NCBI Taxonomy" id="227084"/>
    <lineage>
        <taxon>Bacteria</taxon>
        <taxon>Pseudomonadati</taxon>
        <taxon>Bacteroidota</taxon>
        <taxon>Flavobacteriia</taxon>
        <taxon>Flavobacteriales</taxon>
        <taxon>Flavobacteriaceae</taxon>
        <taxon>Ulvibacter</taxon>
    </lineage>
</organism>
<reference evidence="5 6" key="1">
    <citation type="submission" date="2016-10" db="EMBL/GenBank/DDBJ databases">
        <authorList>
            <person name="de Groot N.N."/>
        </authorList>
    </citation>
    <scope>NUCLEOTIDE SEQUENCE [LARGE SCALE GENOMIC DNA]</scope>
    <source>
        <strain evidence="5 6">DSM 16195</strain>
    </source>
</reference>
<feature type="signal peptide" evidence="2">
    <location>
        <begin position="1"/>
        <end position="19"/>
    </location>
</feature>
<dbReference type="InterPro" id="IPR026444">
    <property type="entry name" value="Secre_tail"/>
</dbReference>
<dbReference type="PANTHER" id="PTHR34599">
    <property type="entry name" value="PEROXIDASE-RELATED"/>
    <property type="match status" value="1"/>
</dbReference>
<dbReference type="GO" id="GO:0004601">
    <property type="term" value="F:peroxidase activity"/>
    <property type="evidence" value="ECO:0007669"/>
    <property type="project" value="InterPro"/>
</dbReference>
<keyword evidence="1 2" id="KW-0732">Signal</keyword>
<dbReference type="Proteomes" id="UP000199321">
    <property type="component" value="Unassembled WGS sequence"/>
</dbReference>
<dbReference type="Pfam" id="PF18962">
    <property type="entry name" value="Por_Secre_tail"/>
    <property type="match status" value="1"/>
</dbReference>
<dbReference type="Gene3D" id="1.10.606.10">
    <property type="entry name" value="Vanadium-containing Chloroperoxidase, domain 2"/>
    <property type="match status" value="1"/>
</dbReference>
<dbReference type="RefSeq" id="WP_093144242.1">
    <property type="nucleotide sequence ID" value="NZ_BMWO01000003.1"/>
</dbReference>
<feature type="chain" id="PRO_5011763990" evidence="2">
    <location>
        <begin position="20"/>
        <end position="718"/>
    </location>
</feature>
<name>A0A1G7GJM0_9FLAO</name>
<dbReference type="CDD" id="cd03398">
    <property type="entry name" value="PAP2_haloperoxidase"/>
    <property type="match status" value="1"/>
</dbReference>
<dbReference type="NCBIfam" id="TIGR04183">
    <property type="entry name" value="Por_Secre_tail"/>
    <property type="match status" value="1"/>
</dbReference>
<keyword evidence="6" id="KW-1185">Reference proteome</keyword>
<dbReference type="OrthoDB" id="9780455at2"/>
<dbReference type="AlphaFoldDB" id="A0A1G7GJM0"/>
<dbReference type="STRING" id="227084.SAMN05421855_103179"/>
<evidence type="ECO:0000256" key="2">
    <source>
        <dbReference type="SAM" id="SignalP"/>
    </source>
</evidence>
<sequence length="718" mass="79917">MRRILLFVLLSIVTTPLISQSVARQWNEEVLHGIRNDFARPTVHARNLFHSSVAMYDAWTVFDKNADSFFLGKTVGVFHCDFDGFEASESVSEARQKAISYAVYRFMRHRFATSPGQEEIFQSIEALMQDFGYDTSFTSTDYHTGNAAALGNYIAAQLIAFGLQDGANEALGYENQHYEPLNAPLNVDISGNLTMTHPNHWQPLKVENYVDQSGNTIPGGQPPFLGPEWGSVTPFSFQEDQKTVFSTPDFDYIVYNDPGPPSYLQEGLGIEDAYKWGFSLVAAWSSHLDPTDEVLIDISPASMGNLDISTFPETFEEYTAFYDYVNGTDPSSGRALNPKTQQPYEPQMVLRGDYTRVLAEFWADGPDSETPPGHWFTLLNYVSDQPDLVKRFKGEGRVLSDLEWDVKSYFILGGTMHDAAISAWGIKGYYDYVRPISAIRYMADKGQSSDPNQLSYNPHGLPLTPGLIEVIEEGDPMAGAFNENIGKIKLYGWRGPGVIANPSTDVAGVGWIFANEWFPYQRPSFVTPPFAGYVSGHSTYSRAAAEVLTQLTGDPFFPGGMGTFEAPADSFLKFEKGPSMPIQLQWATYRDASDQTSLSRIWGGIHPPIDDIPGRFLGEKIGKEAFAFAEAYFTKKSAQQGVLFPNPVGDEVVLLYETTAPIQLEVYDVLGRKVLSEAAVFDAENTCTVNTSMLNQGLYFMRLLSDRKTVVVCKFLKK</sequence>
<dbReference type="InterPro" id="IPR052559">
    <property type="entry name" value="V-haloperoxidase"/>
</dbReference>
<evidence type="ECO:0000259" key="4">
    <source>
        <dbReference type="Pfam" id="PF21167"/>
    </source>
</evidence>
<evidence type="ECO:0000259" key="3">
    <source>
        <dbReference type="Pfam" id="PF18962"/>
    </source>
</evidence>
<dbReference type="InterPro" id="IPR036938">
    <property type="entry name" value="PAP2/HPO_sf"/>
</dbReference>
<feature type="domain" description="Secretion system C-terminal sorting" evidence="3">
    <location>
        <begin position="643"/>
        <end position="711"/>
    </location>
</feature>
<evidence type="ECO:0000313" key="5">
    <source>
        <dbReference type="EMBL" id="SDE88316.1"/>
    </source>
</evidence>
<evidence type="ECO:0000313" key="6">
    <source>
        <dbReference type="Proteomes" id="UP000199321"/>
    </source>
</evidence>
<dbReference type="SUPFAM" id="SSF48317">
    <property type="entry name" value="Acid phosphatase/Vanadium-dependent haloperoxidase"/>
    <property type="match status" value="1"/>
</dbReference>
<protein>
    <submittedName>
        <fullName evidence="5">Por secretion system C-terminal sorting domain-containing protein</fullName>
    </submittedName>
</protein>
<proteinExistence type="predicted"/>
<dbReference type="InterPro" id="IPR016119">
    <property type="entry name" value="Br/Cl_peroxidase_C"/>
</dbReference>